<dbReference type="EMBL" id="AM471819">
    <property type="protein sequence ID" value="CAN61787.1"/>
    <property type="molecule type" value="Genomic_DNA"/>
</dbReference>
<sequence>MAPLEEIPVDLVRQVQILLRKDANLSSYDPHDPSLPNLPSTDQVIAEFDPSPPHLRCANCRGRLPRGLQSIICVYCGLEQKGEVAPEPILFKNTAGFRWLLETLDLDGSQPNGVLRLNFAILCSSSCSVLSIASGDSGVWALKFVLRRILERGLGPSTVVKEASRGRSALKDEGSLSDLLDLEIKWTSESEKLGAGVSNEASVRSKSPLNLAGVDLDNFLSEARRDTVIKASEEQFAATKEIRSKESNALQGHENLSLFENVHPSETVVRPAEDKNSAAFSGWEAEFQNANSESVHEGSKEFDPFVGSTVDLSSHMDAVFGSGKDINSAHVSDDTTPASRTNDWIQDDLYKNLNSKVPAHVGQVDSTIQAEDAQNLAGPSSTRNDWFQDDQWKNSSAKSTDNKIALGKNDNLFDAWNDFPSSSTSQDPFRSSWKHNNGSSLTPSVEQTSEPNLLSSTSNLQEMEFGNFSQQEDLSSGADNNQNDSSTVSNMLPEASDSNRKADTSAEDGGRLEQSVKDEDILDATTSSKAEDLFAHQSNPRMRESCILFMEKLLKAQIHEETKLWSSIALCQSRSKYARKEQTERGKQRTAAAVFLCTFGALPEVHFLHAIYHFKAQEVKNPTLQTVYDLELK</sequence>
<name>A5BUM1_VITVI</name>
<reference evidence="3" key="1">
    <citation type="journal article" date="2007" name="PLoS ONE">
        <title>The first genome sequence of an elite grapevine cultivar (Pinot noir Vitis vinifera L.): coping with a highly heterozygous genome.</title>
        <authorList>
            <person name="Velasco R."/>
            <person name="Zharkikh A."/>
            <person name="Troggio M."/>
            <person name="Cartwright D.A."/>
            <person name="Cestaro A."/>
            <person name="Pruss D."/>
            <person name="Pindo M."/>
            <person name="FitzGerald L.M."/>
            <person name="Vezzulli S."/>
            <person name="Reid J."/>
            <person name="Malacarne G."/>
            <person name="Iliev D."/>
            <person name="Coppola G."/>
            <person name="Wardell B."/>
            <person name="Micheletti D."/>
            <person name="Macalma T."/>
            <person name="Facci M."/>
            <person name="Mitchell J.T."/>
            <person name="Perazzolli M."/>
            <person name="Eldredge G."/>
            <person name="Gatto P."/>
            <person name="Oyzerski R."/>
            <person name="Moretto M."/>
            <person name="Gutin N."/>
            <person name="Stefanini M."/>
            <person name="Chen Y."/>
            <person name="Segala C."/>
            <person name="Davenport C."/>
            <person name="Dematte L."/>
            <person name="Mraz A."/>
            <person name="Battilana J."/>
            <person name="Stormo K."/>
            <person name="Costa F."/>
            <person name="Tao Q."/>
            <person name="Si-Ammour A."/>
            <person name="Harkins T."/>
            <person name="Lackey A."/>
            <person name="Perbost C."/>
            <person name="Taillon B."/>
            <person name="Stella A."/>
            <person name="Solovyev V."/>
            <person name="Fawcett J.A."/>
            <person name="Sterck L."/>
            <person name="Vandepoele K."/>
            <person name="Grando S.M."/>
            <person name="Toppo S."/>
            <person name="Moser C."/>
            <person name="Lanchbury J."/>
            <person name="Bogden R."/>
            <person name="Skolnick M."/>
            <person name="Sgaramella V."/>
            <person name="Bhatnagar S.K."/>
            <person name="Fontana P."/>
            <person name="Gutin A."/>
            <person name="Van de Peer Y."/>
            <person name="Salamini F."/>
            <person name="Viola R."/>
        </authorList>
    </citation>
    <scope>NUCLEOTIDE SEQUENCE</scope>
</reference>
<gene>
    <name evidence="3" type="ORF">VITISV_006025</name>
</gene>
<dbReference type="AlphaFoldDB" id="A5BUM1"/>
<protein>
    <recommendedName>
        <fullName evidence="2">DUF7815 domain-containing protein</fullName>
    </recommendedName>
</protein>
<feature type="domain" description="DUF7815" evidence="2">
    <location>
        <begin position="53"/>
        <end position="78"/>
    </location>
</feature>
<feature type="region of interest" description="Disordered" evidence="1">
    <location>
        <begin position="374"/>
        <end position="401"/>
    </location>
</feature>
<dbReference type="Pfam" id="PF25122">
    <property type="entry name" value="DUF7815"/>
    <property type="match status" value="1"/>
</dbReference>
<accession>A5BUM1</accession>
<dbReference type="PANTHER" id="PTHR36308:SF1">
    <property type="entry name" value="DENTIN SIALOPHOSPHOPROTEIN-RELATED"/>
    <property type="match status" value="1"/>
</dbReference>
<dbReference type="PANTHER" id="PTHR36308">
    <property type="entry name" value="DENTIN SIALOPHOSPHOPROTEIN-RELATED"/>
    <property type="match status" value="1"/>
</dbReference>
<organism evidence="3">
    <name type="scientific">Vitis vinifera</name>
    <name type="common">Grape</name>
    <dbReference type="NCBI Taxonomy" id="29760"/>
    <lineage>
        <taxon>Eukaryota</taxon>
        <taxon>Viridiplantae</taxon>
        <taxon>Streptophyta</taxon>
        <taxon>Embryophyta</taxon>
        <taxon>Tracheophyta</taxon>
        <taxon>Spermatophyta</taxon>
        <taxon>Magnoliopsida</taxon>
        <taxon>eudicotyledons</taxon>
        <taxon>Gunneridae</taxon>
        <taxon>Pentapetalae</taxon>
        <taxon>rosids</taxon>
        <taxon>Vitales</taxon>
        <taxon>Vitaceae</taxon>
        <taxon>Viteae</taxon>
        <taxon>Vitis</taxon>
    </lineage>
</organism>
<feature type="compositionally biased region" description="Basic and acidic residues" evidence="1">
    <location>
        <begin position="497"/>
        <end position="519"/>
    </location>
</feature>
<evidence type="ECO:0000313" key="3">
    <source>
        <dbReference type="EMBL" id="CAN61787.1"/>
    </source>
</evidence>
<dbReference type="InterPro" id="IPR056717">
    <property type="entry name" value="DUF7815"/>
</dbReference>
<feature type="compositionally biased region" description="Polar residues" evidence="1">
    <location>
        <begin position="471"/>
        <end position="490"/>
    </location>
</feature>
<feature type="region of interest" description="Disordered" evidence="1">
    <location>
        <begin position="419"/>
        <end position="453"/>
    </location>
</feature>
<feature type="region of interest" description="Disordered" evidence="1">
    <location>
        <begin position="471"/>
        <end position="520"/>
    </location>
</feature>
<dbReference type="ExpressionAtlas" id="A5BUM1">
    <property type="expression patterns" value="baseline and differential"/>
</dbReference>
<evidence type="ECO:0000256" key="1">
    <source>
        <dbReference type="SAM" id="MobiDB-lite"/>
    </source>
</evidence>
<evidence type="ECO:0000259" key="2">
    <source>
        <dbReference type="Pfam" id="PF25122"/>
    </source>
</evidence>
<proteinExistence type="predicted"/>